<dbReference type="Gene3D" id="2.60.120.10">
    <property type="entry name" value="Jelly Rolls"/>
    <property type="match status" value="1"/>
</dbReference>
<dbReference type="RefSeq" id="WP_088440847.1">
    <property type="nucleotide sequence ID" value="NZ_BMMC01000003.1"/>
</dbReference>
<keyword evidence="4" id="KW-1185">Reference proteome</keyword>
<evidence type="ECO:0000313" key="3">
    <source>
        <dbReference type="EMBL" id="OWQ96992.1"/>
    </source>
</evidence>
<comment type="caution">
    <text evidence="3">The sequence shown here is derived from an EMBL/GenBank/DDBJ whole genome shotgun (WGS) entry which is preliminary data.</text>
</comment>
<keyword evidence="1" id="KW-0479">Metal-binding</keyword>
<evidence type="ECO:0000313" key="4">
    <source>
        <dbReference type="Proteomes" id="UP000197361"/>
    </source>
</evidence>
<dbReference type="OrthoDB" id="9808275at2"/>
<dbReference type="InterPro" id="IPR051804">
    <property type="entry name" value="Carb_Metab_Reg_Kinase/Isom"/>
</dbReference>
<proteinExistence type="predicted"/>
<keyword evidence="2" id="KW-0862">Zinc</keyword>
<dbReference type="GO" id="GO:0046872">
    <property type="term" value="F:metal ion binding"/>
    <property type="evidence" value="ECO:0007669"/>
    <property type="project" value="UniProtKB-KW"/>
</dbReference>
<evidence type="ECO:0000256" key="1">
    <source>
        <dbReference type="ARBA" id="ARBA00022723"/>
    </source>
</evidence>
<protein>
    <submittedName>
        <fullName evidence="3">Mannose-6-phosphate isomerase</fullName>
    </submittedName>
</protein>
<dbReference type="CDD" id="cd07010">
    <property type="entry name" value="cupin_PMI_type_I_N_bac"/>
    <property type="match status" value="1"/>
</dbReference>
<evidence type="ECO:0000256" key="2">
    <source>
        <dbReference type="ARBA" id="ARBA00022833"/>
    </source>
</evidence>
<dbReference type="InterPro" id="IPR011051">
    <property type="entry name" value="RmlC_Cupin_sf"/>
</dbReference>
<dbReference type="InterPro" id="IPR014710">
    <property type="entry name" value="RmlC-like_jellyroll"/>
</dbReference>
<dbReference type="EMBL" id="NISK01000002">
    <property type="protein sequence ID" value="OWQ96992.1"/>
    <property type="molecule type" value="Genomic_DNA"/>
</dbReference>
<accession>A0A246JWQ7</accession>
<dbReference type="Proteomes" id="UP000197361">
    <property type="component" value="Unassembled WGS sequence"/>
</dbReference>
<dbReference type="PANTHER" id="PTHR42742">
    <property type="entry name" value="TRANSCRIPTIONAL REPRESSOR MPRA"/>
    <property type="match status" value="1"/>
</dbReference>
<reference evidence="3 4" key="1">
    <citation type="journal article" date="2010" name="Int. J. Syst. Evol. Microbiol.">
        <title>Sphingopyxis bauzanensis sp. nov., a psychrophilic bacterium isolated from soil.</title>
        <authorList>
            <person name="Zhang D.C."/>
            <person name="Liu H.C."/>
            <person name="Xin Y.H."/>
            <person name="Zhou Y.G."/>
            <person name="Schinner F."/>
            <person name="Margesin R."/>
        </authorList>
    </citation>
    <scope>NUCLEOTIDE SEQUENCE [LARGE SCALE GENOMIC DNA]</scope>
    <source>
        <strain evidence="3 4">DSM 22271</strain>
    </source>
</reference>
<organism evidence="3 4">
    <name type="scientific">Sphingopyxis bauzanensis</name>
    <dbReference type="NCBI Taxonomy" id="651663"/>
    <lineage>
        <taxon>Bacteria</taxon>
        <taxon>Pseudomonadati</taxon>
        <taxon>Pseudomonadota</taxon>
        <taxon>Alphaproteobacteria</taxon>
        <taxon>Sphingomonadales</taxon>
        <taxon>Sphingomonadaceae</taxon>
        <taxon>Sphingopyxis</taxon>
    </lineage>
</organism>
<dbReference type="GO" id="GO:0016853">
    <property type="term" value="F:isomerase activity"/>
    <property type="evidence" value="ECO:0007669"/>
    <property type="project" value="UniProtKB-KW"/>
</dbReference>
<gene>
    <name evidence="3" type="ORF">CDQ92_07815</name>
</gene>
<sequence length="267" mass="28625">MPTAKLPTRRVVKPWGVRALPPPFVPDSDERIGEIWFEPPPGCPLLVKYLFTSERLSIQVHPDDRQARARGLAAGKEECWYILAAEPGAQLGIGTVRPLDGDAMKSAAQSGALEQLMQWHDVAAGMFFHIPAGTVHAIGGGVTLIEIQQNSDVTYRLYDYGRPRALHLEDGAAVARAVPMPIQLQQMIDPNKSTSLLDSDHLGVAHVVGNNLAPLADLGSDMMLVPLAGPLTVDNVVAVPGECLWSTGAAVITAGDDARFLAGWFKG</sequence>
<dbReference type="AlphaFoldDB" id="A0A246JWQ7"/>
<keyword evidence="3" id="KW-0413">Isomerase</keyword>
<dbReference type="PANTHER" id="PTHR42742:SF3">
    <property type="entry name" value="FRUCTOKINASE"/>
    <property type="match status" value="1"/>
</dbReference>
<dbReference type="SUPFAM" id="SSF51182">
    <property type="entry name" value="RmlC-like cupins"/>
    <property type="match status" value="1"/>
</dbReference>
<name>A0A246JWQ7_9SPHN</name>